<evidence type="ECO:0000313" key="9">
    <source>
        <dbReference type="Proteomes" id="UP000799436"/>
    </source>
</evidence>
<evidence type="ECO:0000256" key="3">
    <source>
        <dbReference type="ARBA" id="ARBA00022989"/>
    </source>
</evidence>
<feature type="region of interest" description="Disordered" evidence="5">
    <location>
        <begin position="1"/>
        <end position="174"/>
    </location>
</feature>
<dbReference type="GO" id="GO:0043495">
    <property type="term" value="F:protein-membrane adaptor activity"/>
    <property type="evidence" value="ECO:0007669"/>
    <property type="project" value="TreeGrafter"/>
</dbReference>
<dbReference type="OrthoDB" id="342281at2759"/>
<feature type="compositionally biased region" description="Polar residues" evidence="5">
    <location>
        <begin position="39"/>
        <end position="72"/>
    </location>
</feature>
<protein>
    <recommendedName>
        <fullName evidence="7">SUN domain-containing protein</fullName>
    </recommendedName>
</protein>
<dbReference type="PANTHER" id="PTHR12911:SF8">
    <property type="entry name" value="KLAROID PROTEIN-RELATED"/>
    <property type="match status" value="1"/>
</dbReference>
<reference evidence="8" key="1">
    <citation type="journal article" date="2020" name="Stud. Mycol.">
        <title>101 Dothideomycetes genomes: a test case for predicting lifestyles and emergence of pathogens.</title>
        <authorList>
            <person name="Haridas S."/>
            <person name="Albert R."/>
            <person name="Binder M."/>
            <person name="Bloem J."/>
            <person name="Labutti K."/>
            <person name="Salamov A."/>
            <person name="Andreopoulos B."/>
            <person name="Baker S."/>
            <person name="Barry K."/>
            <person name="Bills G."/>
            <person name="Bluhm B."/>
            <person name="Cannon C."/>
            <person name="Castanera R."/>
            <person name="Culley D."/>
            <person name="Daum C."/>
            <person name="Ezra D."/>
            <person name="Gonzalez J."/>
            <person name="Henrissat B."/>
            <person name="Kuo A."/>
            <person name="Liang C."/>
            <person name="Lipzen A."/>
            <person name="Lutzoni F."/>
            <person name="Magnuson J."/>
            <person name="Mondo S."/>
            <person name="Nolan M."/>
            <person name="Ohm R."/>
            <person name="Pangilinan J."/>
            <person name="Park H.-J."/>
            <person name="Ramirez L."/>
            <person name="Alfaro M."/>
            <person name="Sun H."/>
            <person name="Tritt A."/>
            <person name="Yoshinaga Y."/>
            <person name="Zwiers L.-H."/>
            <person name="Turgeon B."/>
            <person name="Goodwin S."/>
            <person name="Spatafora J."/>
            <person name="Crous P."/>
            <person name="Grigoriev I."/>
        </authorList>
    </citation>
    <scope>NUCLEOTIDE SEQUENCE</scope>
    <source>
        <strain evidence="8">CBS 116005</strain>
    </source>
</reference>
<evidence type="ECO:0000259" key="7">
    <source>
        <dbReference type="PROSITE" id="PS51469"/>
    </source>
</evidence>
<dbReference type="Pfam" id="PF07738">
    <property type="entry name" value="Sad1_UNC"/>
    <property type="match status" value="1"/>
</dbReference>
<dbReference type="EMBL" id="ML995819">
    <property type="protein sequence ID" value="KAF2771392.1"/>
    <property type="molecule type" value="Genomic_DNA"/>
</dbReference>
<dbReference type="Gene3D" id="2.60.120.260">
    <property type="entry name" value="Galactose-binding domain-like"/>
    <property type="match status" value="1"/>
</dbReference>
<evidence type="ECO:0000256" key="5">
    <source>
        <dbReference type="SAM" id="MobiDB-lite"/>
    </source>
</evidence>
<keyword evidence="4 6" id="KW-0472">Membrane</keyword>
<dbReference type="InterPro" id="IPR012919">
    <property type="entry name" value="SUN_dom"/>
</dbReference>
<feature type="domain" description="SUN" evidence="7">
    <location>
        <begin position="523"/>
        <end position="737"/>
    </location>
</feature>
<proteinExistence type="predicted"/>
<evidence type="ECO:0000256" key="4">
    <source>
        <dbReference type="ARBA" id="ARBA00023136"/>
    </source>
</evidence>
<gene>
    <name evidence="8" type="ORF">EJ03DRAFT_334714</name>
</gene>
<keyword evidence="9" id="KW-1185">Reference proteome</keyword>
<comment type="subcellular location">
    <subcellularLocation>
        <location evidence="1">Membrane</location>
    </subcellularLocation>
</comment>
<feature type="transmembrane region" description="Helical" evidence="6">
    <location>
        <begin position="250"/>
        <end position="282"/>
    </location>
</feature>
<dbReference type="PANTHER" id="PTHR12911">
    <property type="entry name" value="SAD1/UNC-84-LIKE PROTEIN-RELATED"/>
    <property type="match status" value="1"/>
</dbReference>
<accession>A0A6G1LFL8</accession>
<evidence type="ECO:0000256" key="6">
    <source>
        <dbReference type="SAM" id="Phobius"/>
    </source>
</evidence>
<organism evidence="8 9">
    <name type="scientific">Teratosphaeria nubilosa</name>
    <dbReference type="NCBI Taxonomy" id="161662"/>
    <lineage>
        <taxon>Eukaryota</taxon>
        <taxon>Fungi</taxon>
        <taxon>Dikarya</taxon>
        <taxon>Ascomycota</taxon>
        <taxon>Pezizomycotina</taxon>
        <taxon>Dothideomycetes</taxon>
        <taxon>Dothideomycetidae</taxon>
        <taxon>Mycosphaerellales</taxon>
        <taxon>Teratosphaeriaceae</taxon>
        <taxon>Teratosphaeria</taxon>
    </lineage>
</organism>
<dbReference type="AlphaFoldDB" id="A0A6G1LFL8"/>
<dbReference type="Proteomes" id="UP000799436">
    <property type="component" value="Unassembled WGS sequence"/>
</dbReference>
<sequence length="740" mass="82135">MAQTPGGRITRSRSQTPAAVPTISVGSSTAYGASGRANLRTQVTSERQSLTTAFQAAKTSKSANKAGSQAPSHVTDEDVINTTRDSKTPSRRGRPKGSKRPQPTIEEEPEGAQPAEEHDSEADDAAQRHTTGAGASQRQADSNGTPSHSYNTAQMTGRGTFTGPTGRLTGAAAKPLFKAPKGRVIYRTLIENDAQYGQVDQQQQAAQPNNARVNPDRTEYEPSYMETFLLTLQRWTPLVMLHATSRAAKALVLLWWAFLTLLAIATGVGIIGSIFYVLYLLLSAIPTLKITSSPSRPDGFARMSTMWQEYFDHFNVSDDLALDSVQHKGAILAHMADLWENISYFERDIVALRKQDADLVKRIADSTERLLTIEGQLERDIVALRKQDADVAERIVDFAEHIADYAKRVLTMEGQLEVFKQQILPGLVVVTKDENGDLHLPEHFIQALSVELKQPNSTLYAAFLETNKAQIEALLDGGAESAVHGKLREQMHIISREMVQDALEARYQQWESELSSKMMETVKQEVESQLQRTPGLTVSDREKNNHIRSVFFTNQADFFGQRNYFAYNGGAQIDVRRTSPTYIHDSSWRARKPNEPATALTKWEEAGECWCGANNTGGFLQLGIRLRRPVVARDVFIEHIHRTMTDDIAAAPREMEFWGEGLGAIQPQDSLCKTSPPTEKHVCLGAGEYDIHGWNWVQRFPLGDVDSAVDGVVIRALSNWGADHTCIYRVRLHGERVAPS</sequence>
<dbReference type="PROSITE" id="PS51469">
    <property type="entry name" value="SUN"/>
    <property type="match status" value="1"/>
</dbReference>
<feature type="compositionally biased region" description="Low complexity" evidence="5">
    <location>
        <begin position="156"/>
        <end position="170"/>
    </location>
</feature>
<feature type="compositionally biased region" description="Polar residues" evidence="5">
    <location>
        <begin position="128"/>
        <end position="155"/>
    </location>
</feature>
<keyword evidence="3 6" id="KW-1133">Transmembrane helix</keyword>
<name>A0A6G1LFL8_9PEZI</name>
<evidence type="ECO:0000256" key="2">
    <source>
        <dbReference type="ARBA" id="ARBA00022692"/>
    </source>
</evidence>
<keyword evidence="2 6" id="KW-0812">Transmembrane</keyword>
<dbReference type="InterPro" id="IPR045119">
    <property type="entry name" value="SUN1-5"/>
</dbReference>
<dbReference type="GO" id="GO:0034993">
    <property type="term" value="C:meiotic nuclear membrane microtubule tethering complex"/>
    <property type="evidence" value="ECO:0007669"/>
    <property type="project" value="TreeGrafter"/>
</dbReference>
<feature type="compositionally biased region" description="Basic residues" evidence="5">
    <location>
        <begin position="89"/>
        <end position="99"/>
    </location>
</feature>
<evidence type="ECO:0000256" key="1">
    <source>
        <dbReference type="ARBA" id="ARBA00004370"/>
    </source>
</evidence>
<evidence type="ECO:0000313" key="8">
    <source>
        <dbReference type="EMBL" id="KAF2771392.1"/>
    </source>
</evidence>